<sequence>MVEIWREKWFDVSMTSFKIGTTYPRSPSKIHSSIQQQMQFIKQEKGHRYPCLGFRARAKPNLETQWLALESYSPETVVSDFDLHSLLHTFSS</sequence>
<organism evidence="1 2">
    <name type="scientific">Vitis vinifera</name>
    <name type="common">Grape</name>
    <dbReference type="NCBI Taxonomy" id="29760"/>
    <lineage>
        <taxon>Eukaryota</taxon>
        <taxon>Viridiplantae</taxon>
        <taxon>Streptophyta</taxon>
        <taxon>Embryophyta</taxon>
        <taxon>Tracheophyta</taxon>
        <taxon>Spermatophyta</taxon>
        <taxon>Magnoliopsida</taxon>
        <taxon>eudicotyledons</taxon>
        <taxon>Gunneridae</taxon>
        <taxon>Pentapetalae</taxon>
        <taxon>rosids</taxon>
        <taxon>Vitales</taxon>
        <taxon>Vitaceae</taxon>
        <taxon>Viteae</taxon>
        <taxon>Vitis</taxon>
    </lineage>
</organism>
<accession>F6GXG3</accession>
<protein>
    <submittedName>
        <fullName evidence="1">Uncharacterized protein</fullName>
    </submittedName>
</protein>
<evidence type="ECO:0000313" key="1">
    <source>
        <dbReference type="EMBL" id="CCB44649.1"/>
    </source>
</evidence>
<gene>
    <name evidence="1" type="ordered locus">VIT_11s0052g00990</name>
</gene>
<proteinExistence type="predicted"/>
<keyword evidence="2" id="KW-1185">Reference proteome</keyword>
<reference evidence="2" key="1">
    <citation type="journal article" date="2007" name="Nature">
        <title>The grapevine genome sequence suggests ancestral hexaploidization in major angiosperm phyla.</title>
        <authorList>
            <consortium name="The French-Italian Public Consortium for Grapevine Genome Characterization."/>
            <person name="Jaillon O."/>
            <person name="Aury J.-M."/>
            <person name="Noel B."/>
            <person name="Policriti A."/>
            <person name="Clepet C."/>
            <person name="Casagrande A."/>
            <person name="Choisne N."/>
            <person name="Aubourg S."/>
            <person name="Vitulo N."/>
            <person name="Jubin C."/>
            <person name="Vezzi A."/>
            <person name="Legeai F."/>
            <person name="Hugueney P."/>
            <person name="Dasilva C."/>
            <person name="Horner D."/>
            <person name="Mica E."/>
            <person name="Jublot D."/>
            <person name="Poulain J."/>
            <person name="Bruyere C."/>
            <person name="Billault A."/>
            <person name="Segurens B."/>
            <person name="Gouyvenoux M."/>
            <person name="Ugarte E."/>
            <person name="Cattonaro F."/>
            <person name="Anthouard V."/>
            <person name="Vico V."/>
            <person name="Del Fabbro C."/>
            <person name="Alaux M."/>
            <person name="Di Gaspero G."/>
            <person name="Dumas V."/>
            <person name="Felice N."/>
            <person name="Paillard S."/>
            <person name="Juman I."/>
            <person name="Moroldo M."/>
            <person name="Scalabrin S."/>
            <person name="Canaguier A."/>
            <person name="Le Clainche I."/>
            <person name="Malacrida G."/>
            <person name="Durand E."/>
            <person name="Pesole G."/>
            <person name="Laucou V."/>
            <person name="Chatelet P."/>
            <person name="Merdinoglu D."/>
            <person name="Delledonne M."/>
            <person name="Pezzotti M."/>
            <person name="Lecharny A."/>
            <person name="Scarpelli C."/>
            <person name="Artiguenave F."/>
            <person name="Pe M.E."/>
            <person name="Valle G."/>
            <person name="Morgante M."/>
            <person name="Caboche M."/>
            <person name="Adam-Blondon A.-F."/>
            <person name="Weissenbach J."/>
            <person name="Quetier F."/>
            <person name="Wincker P."/>
        </authorList>
    </citation>
    <scope>NUCLEOTIDE SEQUENCE [LARGE SCALE GENOMIC DNA]</scope>
    <source>
        <strain evidence="2">cv. Pinot noir / PN40024</strain>
    </source>
</reference>
<dbReference type="AlphaFoldDB" id="F6GXG3"/>
<name>F6GXG3_VITVI</name>
<dbReference type="Proteomes" id="UP000009183">
    <property type="component" value="Chromosome 11"/>
</dbReference>
<evidence type="ECO:0000313" key="2">
    <source>
        <dbReference type="Proteomes" id="UP000009183"/>
    </source>
</evidence>
<dbReference type="HOGENOM" id="CLU_2417655_0_0_1"/>
<dbReference type="InParanoid" id="F6GXG3"/>
<dbReference type="EMBL" id="FN594964">
    <property type="protein sequence ID" value="CCB44649.1"/>
    <property type="molecule type" value="Genomic_DNA"/>
</dbReference>
<dbReference type="PaxDb" id="29760-VIT_11s0052g00990.t01"/>